<protein>
    <recommendedName>
        <fullName evidence="4">Tripartite tricarboxylate transporter substrate binding protein</fullName>
    </recommendedName>
</protein>
<dbReference type="AlphaFoldDB" id="A0A1B1MM73"/>
<accession>A0A1B1MM73</accession>
<dbReference type="PROSITE" id="PS51257">
    <property type="entry name" value="PROKAR_LIPOPROTEIN"/>
    <property type="match status" value="1"/>
</dbReference>
<dbReference type="CDD" id="cd07012">
    <property type="entry name" value="PBP2_Bug_TTT"/>
    <property type="match status" value="1"/>
</dbReference>
<dbReference type="InterPro" id="IPR005064">
    <property type="entry name" value="BUG"/>
</dbReference>
<dbReference type="EMBL" id="CP016438">
    <property type="protein sequence ID" value="ANS69643.1"/>
    <property type="molecule type" value="Genomic_DNA"/>
</dbReference>
<dbReference type="KEGG" id="sls:SLINC_7419"/>
<dbReference type="PANTHER" id="PTHR42928:SF5">
    <property type="entry name" value="BLR1237 PROTEIN"/>
    <property type="match status" value="1"/>
</dbReference>
<evidence type="ECO:0008006" key="4">
    <source>
        <dbReference type="Google" id="ProtNLM"/>
    </source>
</evidence>
<dbReference type="SUPFAM" id="SSF53850">
    <property type="entry name" value="Periplasmic binding protein-like II"/>
    <property type="match status" value="1"/>
</dbReference>
<gene>
    <name evidence="2" type="ORF">SLINC_7419</name>
</gene>
<comment type="similarity">
    <text evidence="1">Belongs to the UPF0065 (bug) family.</text>
</comment>
<dbReference type="PATRIC" id="fig|1915.4.peg.8165"/>
<dbReference type="Proteomes" id="UP000092598">
    <property type="component" value="Chromosome"/>
</dbReference>
<dbReference type="PIRSF" id="PIRSF017082">
    <property type="entry name" value="YflP"/>
    <property type="match status" value="1"/>
</dbReference>
<keyword evidence="3" id="KW-1185">Reference proteome</keyword>
<sequence length="343" mass="35894">MFQARLRPARPRQGRHLAGAAVCVAALFTLTSCGGVQGGGGSGEDAEKYPTKTVEWTAPSDPGGSTDLISRAAAKALEDPLGQSVVVENKAGANGAVGGKEILGREPDGYSLVMLFQSLMSIGPHTVVDDDPIKMSDMDVISGLTVEDYVLVVPAQSDIETLDDLLAKKSVKYGTTGAGTGSELAQALLFGDAGVKAGGIPFDGGAPTVTALLGSQVDVGAVHVAEAAPHLTSEKLRPLAVFAKERIDFLPDVPTAVESGHDVVVDQRRWVAGPAGLPDNVVSELRAALKKAFKDPEYGKFLENNYIGRWEASPDAVVKQVETAKVRYGELIDKFGLDLKSEG</sequence>
<proteinExistence type="inferred from homology"/>
<evidence type="ECO:0000313" key="2">
    <source>
        <dbReference type="EMBL" id="ANS69643.1"/>
    </source>
</evidence>
<dbReference type="InterPro" id="IPR042100">
    <property type="entry name" value="Bug_dom1"/>
</dbReference>
<dbReference type="PANTHER" id="PTHR42928">
    <property type="entry name" value="TRICARBOXYLATE-BINDING PROTEIN"/>
    <property type="match status" value="1"/>
</dbReference>
<evidence type="ECO:0000256" key="1">
    <source>
        <dbReference type="ARBA" id="ARBA00006987"/>
    </source>
</evidence>
<evidence type="ECO:0000313" key="3">
    <source>
        <dbReference type="Proteomes" id="UP000092598"/>
    </source>
</evidence>
<dbReference type="RefSeq" id="WP_067443188.1">
    <property type="nucleotide sequence ID" value="NZ_CP022744.1"/>
</dbReference>
<name>A0A1B1MM73_STRLN</name>
<dbReference type="Gene3D" id="3.40.190.10">
    <property type="entry name" value="Periplasmic binding protein-like II"/>
    <property type="match status" value="1"/>
</dbReference>
<dbReference type="STRING" id="1915.SLINC_7419"/>
<organism evidence="2 3">
    <name type="scientific">Streptomyces lincolnensis</name>
    <dbReference type="NCBI Taxonomy" id="1915"/>
    <lineage>
        <taxon>Bacteria</taxon>
        <taxon>Bacillati</taxon>
        <taxon>Actinomycetota</taxon>
        <taxon>Actinomycetes</taxon>
        <taxon>Kitasatosporales</taxon>
        <taxon>Streptomycetaceae</taxon>
        <taxon>Streptomyces</taxon>
    </lineage>
</organism>
<dbReference type="Pfam" id="PF03401">
    <property type="entry name" value="TctC"/>
    <property type="match status" value="1"/>
</dbReference>
<reference evidence="2 3" key="1">
    <citation type="submission" date="2016-07" db="EMBL/GenBank/DDBJ databases">
        <title>Enhancement of antibiotic productionsby engineered nitrateutilization in actinobacteria.</title>
        <authorList>
            <person name="Meng S.C."/>
        </authorList>
    </citation>
    <scope>NUCLEOTIDE SEQUENCE [LARGE SCALE GENOMIC DNA]</scope>
    <source>
        <strain evidence="2 3">NRRL 2936</strain>
    </source>
</reference>
<dbReference type="Gene3D" id="3.40.190.150">
    <property type="entry name" value="Bordetella uptake gene, domain 1"/>
    <property type="match status" value="1"/>
</dbReference>